<dbReference type="InterPro" id="IPR052159">
    <property type="entry name" value="Competence_DNA_uptake"/>
</dbReference>
<dbReference type="InterPro" id="IPR001279">
    <property type="entry name" value="Metallo-B-lactamas"/>
</dbReference>
<dbReference type="PANTHER" id="PTHR30619:SF1">
    <property type="entry name" value="RECOMBINATION PROTEIN 2"/>
    <property type="match status" value="1"/>
</dbReference>
<feature type="domain" description="Metallo-beta-lactamase" evidence="1">
    <location>
        <begin position="38"/>
        <end position="236"/>
    </location>
</feature>
<accession>A0A2H0N8D3</accession>
<organism evidence="2 3">
    <name type="scientific">Candidatus Liptonbacteria bacterium CG11_big_fil_rev_8_21_14_0_20_35_14</name>
    <dbReference type="NCBI Taxonomy" id="1974634"/>
    <lineage>
        <taxon>Bacteria</taxon>
        <taxon>Candidatus Liptoniibacteriota</taxon>
    </lineage>
</organism>
<dbReference type="Pfam" id="PF00753">
    <property type="entry name" value="Lactamase_B"/>
    <property type="match status" value="1"/>
</dbReference>
<name>A0A2H0N8D3_9BACT</name>
<evidence type="ECO:0000259" key="1">
    <source>
        <dbReference type="SMART" id="SM00849"/>
    </source>
</evidence>
<dbReference type="CDD" id="cd07731">
    <property type="entry name" value="ComA-like_MBL-fold"/>
    <property type="match status" value="1"/>
</dbReference>
<protein>
    <recommendedName>
        <fullName evidence="1">Metallo-beta-lactamase domain-containing protein</fullName>
    </recommendedName>
</protein>
<dbReference type="SMART" id="SM00849">
    <property type="entry name" value="Lactamase_B"/>
    <property type="match status" value="1"/>
</dbReference>
<dbReference type="InterPro" id="IPR036866">
    <property type="entry name" value="RibonucZ/Hydroxyglut_hydro"/>
</dbReference>
<dbReference type="Gene3D" id="3.60.15.10">
    <property type="entry name" value="Ribonuclease Z/Hydroxyacylglutathione hydrolase-like"/>
    <property type="match status" value="1"/>
</dbReference>
<comment type="caution">
    <text evidence="2">The sequence shown here is derived from an EMBL/GenBank/DDBJ whole genome shotgun (WGS) entry which is preliminary data.</text>
</comment>
<sequence length="275" mass="30576">MKKIIIVLFCLGFLNIYLWSLIIFSNIDLAVYFLDIGQGDAIVLQLPGQRPAFVMIDTGFDKSASALLNKVLIGNRIDILVLTHEDRDHSGGAPFILKNYKVSALVNNGLQNIKETWKMVLESLEDRPQIALREGDKILYGDSTITVLNPGKEVYGVNNNANSLVMLLESLGVSFLFTGDIDDKVEKKLLDSGLLKDVDVLKVPHHGSKYGSTNEFLKIVNPEISIITVGQNYFGHPRDETLKRLANIKSLIFRTDEAGGIKIYLKDDKLIVSSL</sequence>
<dbReference type="AlphaFoldDB" id="A0A2H0N8D3"/>
<proteinExistence type="predicted"/>
<evidence type="ECO:0000313" key="2">
    <source>
        <dbReference type="EMBL" id="PIR05127.1"/>
    </source>
</evidence>
<evidence type="ECO:0000313" key="3">
    <source>
        <dbReference type="Proteomes" id="UP000229893"/>
    </source>
</evidence>
<gene>
    <name evidence="2" type="ORF">COV57_00740</name>
</gene>
<reference evidence="2 3" key="1">
    <citation type="submission" date="2017-09" db="EMBL/GenBank/DDBJ databases">
        <title>Depth-based differentiation of microbial function through sediment-hosted aquifers and enrichment of novel symbionts in the deep terrestrial subsurface.</title>
        <authorList>
            <person name="Probst A.J."/>
            <person name="Ladd B."/>
            <person name="Jarett J.K."/>
            <person name="Geller-Mcgrath D.E."/>
            <person name="Sieber C.M."/>
            <person name="Emerson J.B."/>
            <person name="Anantharaman K."/>
            <person name="Thomas B.C."/>
            <person name="Malmstrom R."/>
            <person name="Stieglmeier M."/>
            <person name="Klingl A."/>
            <person name="Woyke T."/>
            <person name="Ryan C.M."/>
            <person name="Banfield J.F."/>
        </authorList>
    </citation>
    <scope>NUCLEOTIDE SEQUENCE [LARGE SCALE GENOMIC DNA]</scope>
    <source>
        <strain evidence="2">CG11_big_fil_rev_8_21_14_0_20_35_14</strain>
    </source>
</reference>
<dbReference type="EMBL" id="PCWO01000010">
    <property type="protein sequence ID" value="PIR05127.1"/>
    <property type="molecule type" value="Genomic_DNA"/>
</dbReference>
<dbReference type="PANTHER" id="PTHR30619">
    <property type="entry name" value="DNA INTERNALIZATION/COMPETENCE PROTEIN COMEC/REC2"/>
    <property type="match status" value="1"/>
</dbReference>
<dbReference type="InterPro" id="IPR035681">
    <property type="entry name" value="ComA-like_MBL"/>
</dbReference>
<dbReference type="SUPFAM" id="SSF56281">
    <property type="entry name" value="Metallo-hydrolase/oxidoreductase"/>
    <property type="match status" value="1"/>
</dbReference>
<dbReference type="Proteomes" id="UP000229893">
    <property type="component" value="Unassembled WGS sequence"/>
</dbReference>